<dbReference type="PANTHER" id="PTHR37806">
    <property type="entry name" value="LMO0724 PROTEIN"/>
    <property type="match status" value="1"/>
</dbReference>
<dbReference type="Pfam" id="PF13529">
    <property type="entry name" value="Peptidase_C39_2"/>
    <property type="match status" value="1"/>
</dbReference>
<organism evidence="2 3">
    <name type="scientific">Candidatus Terrybacteria bacterium RIFCSPLOWO2_01_FULL_58_14</name>
    <dbReference type="NCBI Taxonomy" id="1802369"/>
    <lineage>
        <taxon>Bacteria</taxon>
        <taxon>Candidatus Terryibacteriota</taxon>
    </lineage>
</organism>
<dbReference type="Proteomes" id="UP000177865">
    <property type="component" value="Unassembled WGS sequence"/>
</dbReference>
<dbReference type="InterPro" id="IPR039564">
    <property type="entry name" value="Peptidase_C39-like"/>
</dbReference>
<comment type="caution">
    <text evidence="2">The sequence shown here is derived from an EMBL/GenBank/DDBJ whole genome shotgun (WGS) entry which is preliminary data.</text>
</comment>
<evidence type="ECO:0000313" key="2">
    <source>
        <dbReference type="EMBL" id="OHA52429.1"/>
    </source>
</evidence>
<reference evidence="2 3" key="1">
    <citation type="journal article" date="2016" name="Nat. Commun.">
        <title>Thousands of microbial genomes shed light on interconnected biogeochemical processes in an aquifer system.</title>
        <authorList>
            <person name="Anantharaman K."/>
            <person name="Brown C.T."/>
            <person name="Hug L.A."/>
            <person name="Sharon I."/>
            <person name="Castelle C.J."/>
            <person name="Probst A.J."/>
            <person name="Thomas B.C."/>
            <person name="Singh A."/>
            <person name="Wilkins M.J."/>
            <person name="Karaoz U."/>
            <person name="Brodie E.L."/>
            <person name="Williams K.H."/>
            <person name="Hubbard S.S."/>
            <person name="Banfield J.F."/>
        </authorList>
    </citation>
    <scope>NUCLEOTIDE SEQUENCE [LARGE SCALE GENOMIC DNA]</scope>
</reference>
<feature type="domain" description="Peptidase C39-like" evidence="1">
    <location>
        <begin position="61"/>
        <end position="206"/>
    </location>
</feature>
<protein>
    <recommendedName>
        <fullName evidence="1">Peptidase C39-like domain-containing protein</fullName>
    </recommendedName>
</protein>
<evidence type="ECO:0000313" key="3">
    <source>
        <dbReference type="Proteomes" id="UP000177865"/>
    </source>
</evidence>
<name>A0A1G2PXC6_9BACT</name>
<dbReference type="EMBL" id="MHSZ01000032">
    <property type="protein sequence ID" value="OHA52429.1"/>
    <property type="molecule type" value="Genomic_DNA"/>
</dbReference>
<evidence type="ECO:0000259" key="1">
    <source>
        <dbReference type="Pfam" id="PF13529"/>
    </source>
</evidence>
<accession>A0A1G2PXC6</accession>
<dbReference type="AlphaFoldDB" id="A0A1G2PXC6"/>
<proteinExistence type="predicted"/>
<gene>
    <name evidence="2" type="ORF">A2991_03415</name>
</gene>
<dbReference type="Gene3D" id="3.90.70.10">
    <property type="entry name" value="Cysteine proteinases"/>
    <property type="match status" value="1"/>
</dbReference>
<sequence>MRRVFRRKLFGAVLLGSILAAGGSVLWERGVINLPPVALHTLRLLRASIAMVEPAATVKLNLPFHRQEHALSCEAASLKTALAASGLDIPEAEVLRALPFERTPRAGGVWGDPDKGFVGNIDGRMLVDGYGVYAGPITKAGLRWRRTEALSGATPQDLTAHLAAGRPVVVWGYVGRGNAVSWLTPEGKRVNAVNGEHTRVVYGFSGPPENPSGLFLIDPVYGHAYWDIDTFMQQWERLGRMAVAVYPYPQWVRAEGDARVWEISKDGITRHWMRMTWDAFERRGGFVEAVQEIPAAELERFVLGPDIVEL</sequence>
<dbReference type="PANTHER" id="PTHR37806:SF1">
    <property type="entry name" value="PEPTIDASE C39-LIKE DOMAIN-CONTAINING PROTEIN"/>
    <property type="match status" value="1"/>
</dbReference>